<dbReference type="eggNOG" id="COG0681">
    <property type="taxonomic scope" value="Bacteria"/>
</dbReference>
<evidence type="ECO:0000313" key="1">
    <source>
        <dbReference type="EMBL" id="AET70489.1"/>
    </source>
</evidence>
<reference evidence="1 2" key="2">
    <citation type="journal article" date="2012" name="J. Bacteriol.">
        <title>Complete genome sequences of Desulfosporosinus orientis DSM765T, Desulfosporosinus youngiae DSM17734T, Desulfosporosinus meridiei DSM13257T, and Desulfosporosinus acidiphilus DSM22704T.</title>
        <authorList>
            <person name="Pester M."/>
            <person name="Brambilla E."/>
            <person name="Alazard D."/>
            <person name="Rattei T."/>
            <person name="Weinmaier T."/>
            <person name="Han J."/>
            <person name="Lucas S."/>
            <person name="Lapidus A."/>
            <person name="Cheng J.F."/>
            <person name="Goodwin L."/>
            <person name="Pitluck S."/>
            <person name="Peters L."/>
            <person name="Ovchinnikova G."/>
            <person name="Teshima H."/>
            <person name="Detter J.C."/>
            <person name="Han C.S."/>
            <person name="Tapia R."/>
            <person name="Land M.L."/>
            <person name="Hauser L."/>
            <person name="Kyrpides N.C."/>
            <person name="Ivanova N.N."/>
            <person name="Pagani I."/>
            <person name="Huntmann M."/>
            <person name="Wei C.L."/>
            <person name="Davenport K.W."/>
            <person name="Daligault H."/>
            <person name="Chain P.S."/>
            <person name="Chen A."/>
            <person name="Mavromatis K."/>
            <person name="Markowitz V."/>
            <person name="Szeto E."/>
            <person name="Mikhailova N."/>
            <person name="Pati A."/>
            <person name="Wagner M."/>
            <person name="Woyke T."/>
            <person name="Ollivier B."/>
            <person name="Klenk H.P."/>
            <person name="Spring S."/>
            <person name="Loy A."/>
        </authorList>
    </citation>
    <scope>NUCLEOTIDE SEQUENCE [LARGE SCALE GENOMIC DNA]</scope>
    <source>
        <strain evidence="2">ATCC 19365 / DSM 765 / NCIMB 8382 / VKM B-1628</strain>
    </source>
</reference>
<sequence length="158" mass="18574">MFEIRKIKTADMLPLILGILELGQNARITVSGASMYPFLRDGVDSVELTKGNFEKLSKGDIVMVRRTDGHYVMHRIIRKANDCFFIVGDAQQWIEGPLFPEQLVAVVSVIWRKDKRISCINSWWRLLSRLWLYLRPFRHFLLRAKKKIKVFRIKLQVD</sequence>
<proteinExistence type="predicted"/>
<organism evidence="1 2">
    <name type="scientific">Desulfosporosinus orientis (strain ATCC 19365 / DSM 765 / NCIMB 8382 / VKM B-1628 / Singapore I)</name>
    <name type="common">Desulfotomaculum orientis</name>
    <dbReference type="NCBI Taxonomy" id="768706"/>
    <lineage>
        <taxon>Bacteria</taxon>
        <taxon>Bacillati</taxon>
        <taxon>Bacillota</taxon>
        <taxon>Clostridia</taxon>
        <taxon>Eubacteriales</taxon>
        <taxon>Desulfitobacteriaceae</taxon>
        <taxon>Desulfosporosinus</taxon>
    </lineage>
</organism>
<dbReference type="KEGG" id="dor:Desor_5098"/>
<dbReference type="CDD" id="cd06462">
    <property type="entry name" value="Peptidase_S24_S26"/>
    <property type="match status" value="1"/>
</dbReference>
<dbReference type="STRING" id="768706.Desor_5098"/>
<dbReference type="SUPFAM" id="SSF51306">
    <property type="entry name" value="LexA/Signal peptidase"/>
    <property type="match status" value="1"/>
</dbReference>
<accession>G7WJQ2</accession>
<dbReference type="AlphaFoldDB" id="G7WJQ2"/>
<dbReference type="InterPro" id="IPR036286">
    <property type="entry name" value="LexA/Signal_pep-like_sf"/>
</dbReference>
<name>G7WJQ2_DESOD</name>
<dbReference type="PATRIC" id="fig|768706.3.peg.5193"/>
<keyword evidence="2" id="KW-1185">Reference proteome</keyword>
<dbReference type="EMBL" id="CP003108">
    <property type="protein sequence ID" value="AET70489.1"/>
    <property type="molecule type" value="Genomic_DNA"/>
</dbReference>
<protein>
    <submittedName>
        <fullName evidence="1">Putative transcriptional regulator</fullName>
    </submittedName>
</protein>
<evidence type="ECO:0000313" key="2">
    <source>
        <dbReference type="Proteomes" id="UP000006346"/>
    </source>
</evidence>
<reference evidence="2" key="1">
    <citation type="submission" date="2011-11" db="EMBL/GenBank/DDBJ databases">
        <title>Complete sequence of Desulfosporosinus orientis DSM 765.</title>
        <authorList>
            <person name="Lucas S."/>
            <person name="Han J."/>
            <person name="Lapidus A."/>
            <person name="Cheng J.-F."/>
            <person name="Goodwin L."/>
            <person name="Pitluck S."/>
            <person name="Peters L."/>
            <person name="Ovchinnikova G."/>
            <person name="Teshima H."/>
            <person name="Detter J.C."/>
            <person name="Han C."/>
            <person name="Tapia R."/>
            <person name="Land M."/>
            <person name="Hauser L."/>
            <person name="Kyrpides N."/>
            <person name="Ivanova N."/>
            <person name="Pagani I."/>
            <person name="Pester M."/>
            <person name="Spring S."/>
            <person name="Ollivier B."/>
            <person name="Rattei T."/>
            <person name="Klenk H.-P."/>
            <person name="Wagner M."/>
            <person name="Loy A."/>
            <person name="Woyke T."/>
        </authorList>
    </citation>
    <scope>NUCLEOTIDE SEQUENCE [LARGE SCALE GENOMIC DNA]</scope>
    <source>
        <strain evidence="2">ATCC 19365 / DSM 765 / NCIMB 8382 / VKM B-1628</strain>
    </source>
</reference>
<dbReference type="OrthoDB" id="3191897at2"/>
<dbReference type="RefSeq" id="WP_014187293.1">
    <property type="nucleotide sequence ID" value="NC_016584.1"/>
</dbReference>
<dbReference type="HOGENOM" id="CLU_126496_1_0_9"/>
<gene>
    <name evidence="1" type="ordered locus">Desor_5098</name>
</gene>
<dbReference type="Proteomes" id="UP000006346">
    <property type="component" value="Chromosome"/>
</dbReference>